<name>A0A164SIJ8_9CRUS</name>
<proteinExistence type="predicted"/>
<accession>A0A164SIJ8</accession>
<protein>
    <submittedName>
        <fullName evidence="1">Uncharacterized protein</fullName>
    </submittedName>
</protein>
<dbReference type="AlphaFoldDB" id="A0A164SIJ8"/>
<dbReference type="Proteomes" id="UP000076858">
    <property type="component" value="Unassembled WGS sequence"/>
</dbReference>
<sequence length="61" mass="7153">MVQSVTLERNPGHAPSARLTFTLRENKRRRQFRSANADGQTKVMRDGRDTCKRLDALYYIR</sequence>
<evidence type="ECO:0000313" key="1">
    <source>
        <dbReference type="EMBL" id="KZS09663.1"/>
    </source>
</evidence>
<comment type="caution">
    <text evidence="1">The sequence shown here is derived from an EMBL/GenBank/DDBJ whole genome shotgun (WGS) entry which is preliminary data.</text>
</comment>
<organism evidence="1 2">
    <name type="scientific">Daphnia magna</name>
    <dbReference type="NCBI Taxonomy" id="35525"/>
    <lineage>
        <taxon>Eukaryota</taxon>
        <taxon>Metazoa</taxon>
        <taxon>Ecdysozoa</taxon>
        <taxon>Arthropoda</taxon>
        <taxon>Crustacea</taxon>
        <taxon>Branchiopoda</taxon>
        <taxon>Diplostraca</taxon>
        <taxon>Cladocera</taxon>
        <taxon>Anomopoda</taxon>
        <taxon>Daphniidae</taxon>
        <taxon>Daphnia</taxon>
    </lineage>
</organism>
<keyword evidence="2" id="KW-1185">Reference proteome</keyword>
<evidence type="ECO:0000313" key="2">
    <source>
        <dbReference type="Proteomes" id="UP000076858"/>
    </source>
</evidence>
<reference evidence="1 2" key="1">
    <citation type="submission" date="2016-03" db="EMBL/GenBank/DDBJ databases">
        <title>EvidentialGene: Evidence-directed Construction of Genes on Genomes.</title>
        <authorList>
            <person name="Gilbert D.G."/>
            <person name="Choi J.-H."/>
            <person name="Mockaitis K."/>
            <person name="Colbourne J."/>
            <person name="Pfrender M."/>
        </authorList>
    </citation>
    <scope>NUCLEOTIDE SEQUENCE [LARGE SCALE GENOMIC DNA]</scope>
    <source>
        <strain evidence="1 2">Xinb3</strain>
        <tissue evidence="1">Complete organism</tissue>
    </source>
</reference>
<gene>
    <name evidence="1" type="ORF">APZ42_026069</name>
</gene>
<dbReference type="EMBL" id="LRGB01002011">
    <property type="protein sequence ID" value="KZS09663.1"/>
    <property type="molecule type" value="Genomic_DNA"/>
</dbReference>